<accession>A0A381YJW1</accession>
<proteinExistence type="predicted"/>
<name>A0A381YJW1_9ZZZZ</name>
<gene>
    <name evidence="1" type="ORF">METZ01_LOCUS130139</name>
</gene>
<dbReference type="AlphaFoldDB" id="A0A381YJW1"/>
<reference evidence="1" key="1">
    <citation type="submission" date="2018-05" db="EMBL/GenBank/DDBJ databases">
        <authorList>
            <person name="Lanie J.A."/>
            <person name="Ng W.-L."/>
            <person name="Kazmierczak K.M."/>
            <person name="Andrzejewski T.M."/>
            <person name="Davidsen T.M."/>
            <person name="Wayne K.J."/>
            <person name="Tettelin H."/>
            <person name="Glass J.I."/>
            <person name="Rusch D."/>
            <person name="Podicherti R."/>
            <person name="Tsui H.-C.T."/>
            <person name="Winkler M.E."/>
        </authorList>
    </citation>
    <scope>NUCLEOTIDE SEQUENCE</scope>
</reference>
<protein>
    <submittedName>
        <fullName evidence="1">Uncharacterized protein</fullName>
    </submittedName>
</protein>
<dbReference type="EMBL" id="UINC01018405">
    <property type="protein sequence ID" value="SVA77285.1"/>
    <property type="molecule type" value="Genomic_DNA"/>
</dbReference>
<organism evidence="1">
    <name type="scientific">marine metagenome</name>
    <dbReference type="NCBI Taxonomy" id="408172"/>
    <lineage>
        <taxon>unclassified sequences</taxon>
        <taxon>metagenomes</taxon>
        <taxon>ecological metagenomes</taxon>
    </lineage>
</organism>
<evidence type="ECO:0000313" key="1">
    <source>
        <dbReference type="EMBL" id="SVA77285.1"/>
    </source>
</evidence>
<sequence length="85" mass="9824">MEQLRPGFNDPEKMVLIPWVRYLETLIDSGIWSVVIKKLEEASFIDPRVSADEILEKLRNLEHSELADAVNGPSYKTIWSKPEQL</sequence>